<feature type="chain" id="PRO_5030732890" description="Cytidine deaminase" evidence="3">
    <location>
        <begin position="27"/>
        <end position="358"/>
    </location>
</feature>
<name>A0A7R9PR60_TIMGE</name>
<protein>
    <recommendedName>
        <fullName evidence="5">Cytidine deaminase</fullName>
    </recommendedName>
</protein>
<accession>A0A7R9PR60</accession>
<dbReference type="InterPro" id="IPR016192">
    <property type="entry name" value="APOBEC/CMP_deaminase_Zn-bd"/>
</dbReference>
<dbReference type="EMBL" id="OE845710">
    <property type="protein sequence ID" value="CAD7608138.1"/>
    <property type="molecule type" value="Genomic_DNA"/>
</dbReference>
<reference evidence="4" key="1">
    <citation type="submission" date="2020-11" db="EMBL/GenBank/DDBJ databases">
        <authorList>
            <person name="Tran Van P."/>
        </authorList>
    </citation>
    <scope>NUCLEOTIDE SEQUENCE</scope>
</reference>
<organism evidence="4">
    <name type="scientific">Timema genevievae</name>
    <name type="common">Walking stick</name>
    <dbReference type="NCBI Taxonomy" id="629358"/>
    <lineage>
        <taxon>Eukaryota</taxon>
        <taxon>Metazoa</taxon>
        <taxon>Ecdysozoa</taxon>
        <taxon>Arthropoda</taxon>
        <taxon>Hexapoda</taxon>
        <taxon>Insecta</taxon>
        <taxon>Pterygota</taxon>
        <taxon>Neoptera</taxon>
        <taxon>Polyneoptera</taxon>
        <taxon>Phasmatodea</taxon>
        <taxon>Timematodea</taxon>
        <taxon>Timematoidea</taxon>
        <taxon>Timematidae</taxon>
        <taxon>Timema</taxon>
    </lineage>
</organism>
<dbReference type="AlphaFoldDB" id="A0A7R9PR60"/>
<dbReference type="GO" id="GO:0005634">
    <property type="term" value="C:nucleus"/>
    <property type="evidence" value="ECO:0007669"/>
    <property type="project" value="TreeGrafter"/>
</dbReference>
<keyword evidence="2" id="KW-0378">Hydrolase</keyword>
<dbReference type="Gene3D" id="3.40.140.10">
    <property type="entry name" value="Cytidine Deaminase, domain 2"/>
    <property type="match status" value="1"/>
</dbReference>
<keyword evidence="1" id="KW-0479">Metal-binding</keyword>
<dbReference type="InterPro" id="IPR050610">
    <property type="entry name" value="APOBEC_Cyt_Deaminase"/>
</dbReference>
<evidence type="ECO:0008006" key="5">
    <source>
        <dbReference type="Google" id="ProtNLM"/>
    </source>
</evidence>
<keyword evidence="3" id="KW-0732">Signal</keyword>
<proteinExistence type="predicted"/>
<sequence>MTLVKVGPPASVAWLANALVVLSSTAEDGEIEVRISVGYNDAALHLESPWASQFEKPSSKLQKKIQFQTRMRLARFLYRPAYGFTLAHSSTAVTSYHDLAGIAFVQYMKVMAVVELKAFIENVLGHNKKPYDRRTAWDTVWQEILKVIVDRGHLPEGTVHDIIPVVQEYIEEKEKQLSTIQEKCPSYLSSNRELSLVFSELWGDVTFKDGRHTYFHRQSKGNPQHAEIQVLSYLSELQDGHRPRSVQLYMNVSPCRNCADAVVRFHRSNGDISLALTFSSLYAHHGENHRQGLQALAESGIQLAVFNENQWEELAHCIQNEEKLSQERTNDIVPVVMRVSKKRQNTDSLQPSQWKRKR</sequence>
<evidence type="ECO:0000256" key="3">
    <source>
        <dbReference type="SAM" id="SignalP"/>
    </source>
</evidence>
<dbReference type="PANTHER" id="PTHR13857">
    <property type="entry name" value="MRNA EDITING ENZYME"/>
    <property type="match status" value="1"/>
</dbReference>
<dbReference type="InterPro" id="IPR016193">
    <property type="entry name" value="Cytidine_deaminase-like"/>
</dbReference>
<dbReference type="GO" id="GO:0004126">
    <property type="term" value="F:cytidine deaminase activity"/>
    <property type="evidence" value="ECO:0007669"/>
    <property type="project" value="TreeGrafter"/>
</dbReference>
<dbReference type="GO" id="GO:0003723">
    <property type="term" value="F:RNA binding"/>
    <property type="evidence" value="ECO:0007669"/>
    <property type="project" value="TreeGrafter"/>
</dbReference>
<dbReference type="SUPFAM" id="SSF53927">
    <property type="entry name" value="Cytidine deaminase-like"/>
    <property type="match status" value="1"/>
</dbReference>
<dbReference type="PROSITE" id="PS00903">
    <property type="entry name" value="CYT_DCMP_DEAMINASES_1"/>
    <property type="match status" value="1"/>
</dbReference>
<gene>
    <name evidence="4" type="ORF">TGEB3V08_LOCUS10310</name>
</gene>
<feature type="signal peptide" evidence="3">
    <location>
        <begin position="1"/>
        <end position="26"/>
    </location>
</feature>
<dbReference type="GO" id="GO:0016554">
    <property type="term" value="P:cytidine to uridine editing"/>
    <property type="evidence" value="ECO:0007669"/>
    <property type="project" value="TreeGrafter"/>
</dbReference>
<dbReference type="GO" id="GO:0005737">
    <property type="term" value="C:cytoplasm"/>
    <property type="evidence" value="ECO:0007669"/>
    <property type="project" value="TreeGrafter"/>
</dbReference>
<dbReference type="Pfam" id="PF18750">
    <property type="entry name" value="SNAD4"/>
    <property type="match status" value="1"/>
</dbReference>
<dbReference type="GO" id="GO:0008270">
    <property type="term" value="F:zinc ion binding"/>
    <property type="evidence" value="ECO:0007669"/>
    <property type="project" value="InterPro"/>
</dbReference>
<evidence type="ECO:0000256" key="1">
    <source>
        <dbReference type="ARBA" id="ARBA00022723"/>
    </source>
</evidence>
<evidence type="ECO:0000256" key="2">
    <source>
        <dbReference type="ARBA" id="ARBA00022801"/>
    </source>
</evidence>
<evidence type="ECO:0000313" key="4">
    <source>
        <dbReference type="EMBL" id="CAD7608138.1"/>
    </source>
</evidence>